<evidence type="ECO:0000256" key="1">
    <source>
        <dbReference type="ARBA" id="ARBA00022722"/>
    </source>
</evidence>
<reference evidence="6 7" key="1">
    <citation type="submission" date="2016-12" db="EMBL/GenBank/DDBJ databases">
        <authorList>
            <person name="Song W.-J."/>
            <person name="Kurnit D.M."/>
        </authorList>
    </citation>
    <scope>NUCLEOTIDE SEQUENCE [LARGE SCALE GENOMIC DNA]</scope>
    <source>
        <strain evidence="6 7">DSM 43162</strain>
    </source>
</reference>
<dbReference type="InterPro" id="IPR029060">
    <property type="entry name" value="PIN-like_dom_sf"/>
</dbReference>
<evidence type="ECO:0000313" key="7">
    <source>
        <dbReference type="Proteomes" id="UP000184428"/>
    </source>
</evidence>
<dbReference type="OrthoDB" id="9798990at2"/>
<proteinExistence type="predicted"/>
<keyword evidence="4" id="KW-0460">Magnesium</keyword>
<gene>
    <name evidence="6" type="ORF">SAMN05660350_02470</name>
</gene>
<dbReference type="Proteomes" id="UP000184428">
    <property type="component" value="Unassembled WGS sequence"/>
</dbReference>
<evidence type="ECO:0000256" key="3">
    <source>
        <dbReference type="ARBA" id="ARBA00022801"/>
    </source>
</evidence>
<dbReference type="Pfam" id="PF01850">
    <property type="entry name" value="PIN"/>
    <property type="match status" value="1"/>
</dbReference>
<dbReference type="GO" id="GO:0016787">
    <property type="term" value="F:hydrolase activity"/>
    <property type="evidence" value="ECO:0007669"/>
    <property type="project" value="UniProtKB-KW"/>
</dbReference>
<dbReference type="RefSeq" id="WP_072918348.1">
    <property type="nucleotide sequence ID" value="NZ_FRDM01000011.1"/>
</dbReference>
<evidence type="ECO:0000259" key="5">
    <source>
        <dbReference type="Pfam" id="PF01850"/>
    </source>
</evidence>
<dbReference type="InterPro" id="IPR052919">
    <property type="entry name" value="TA_system_RNase"/>
</dbReference>
<dbReference type="PANTHER" id="PTHR36173:SF2">
    <property type="entry name" value="RIBONUCLEASE VAPC16"/>
    <property type="match status" value="1"/>
</dbReference>
<dbReference type="CDD" id="cd09872">
    <property type="entry name" value="PIN_Sll0205-like"/>
    <property type="match status" value="1"/>
</dbReference>
<keyword evidence="1" id="KW-0540">Nuclease</keyword>
<dbReference type="PANTHER" id="PTHR36173">
    <property type="entry name" value="RIBONUCLEASE VAPC16-RELATED"/>
    <property type="match status" value="1"/>
</dbReference>
<sequence length="128" mass="13869">MRVLLDTHVLIWASTAPERLGAAEQLLADADARLLSAVSIWELAIKQRLGKLSVGPDVRTWTRRVTSELVLDHLPVTADHAAAVEHLPDVHRDPFDRLLVAQAVAEGAVLLTADARLAAYGDVVRLVG</sequence>
<evidence type="ECO:0000256" key="2">
    <source>
        <dbReference type="ARBA" id="ARBA00022723"/>
    </source>
</evidence>
<dbReference type="SUPFAM" id="SSF88723">
    <property type="entry name" value="PIN domain-like"/>
    <property type="match status" value="1"/>
</dbReference>
<dbReference type="InterPro" id="IPR002716">
    <property type="entry name" value="PIN_dom"/>
</dbReference>
<dbReference type="GO" id="GO:0046872">
    <property type="term" value="F:metal ion binding"/>
    <property type="evidence" value="ECO:0007669"/>
    <property type="project" value="UniProtKB-KW"/>
</dbReference>
<feature type="domain" description="PIN" evidence="5">
    <location>
        <begin position="3"/>
        <end position="121"/>
    </location>
</feature>
<evidence type="ECO:0000256" key="4">
    <source>
        <dbReference type="ARBA" id="ARBA00022842"/>
    </source>
</evidence>
<dbReference type="GO" id="GO:0004518">
    <property type="term" value="F:nuclease activity"/>
    <property type="evidence" value="ECO:0007669"/>
    <property type="project" value="UniProtKB-KW"/>
</dbReference>
<organism evidence="6 7">
    <name type="scientific">Geodermatophilus obscurus</name>
    <dbReference type="NCBI Taxonomy" id="1861"/>
    <lineage>
        <taxon>Bacteria</taxon>
        <taxon>Bacillati</taxon>
        <taxon>Actinomycetota</taxon>
        <taxon>Actinomycetes</taxon>
        <taxon>Geodermatophilales</taxon>
        <taxon>Geodermatophilaceae</taxon>
        <taxon>Geodermatophilus</taxon>
    </lineage>
</organism>
<evidence type="ECO:0000313" key="6">
    <source>
        <dbReference type="EMBL" id="SHN77016.1"/>
    </source>
</evidence>
<dbReference type="EMBL" id="FRDM01000011">
    <property type="protein sequence ID" value="SHN77016.1"/>
    <property type="molecule type" value="Genomic_DNA"/>
</dbReference>
<accession>A0A1M7U208</accession>
<dbReference type="Gene3D" id="3.40.50.1010">
    <property type="entry name" value="5'-nuclease"/>
    <property type="match status" value="1"/>
</dbReference>
<protein>
    <submittedName>
        <fullName evidence="6">PIN domain nuclease, a component of toxin-antitoxin system (PIN domain)</fullName>
    </submittedName>
</protein>
<keyword evidence="3" id="KW-0378">Hydrolase</keyword>
<dbReference type="AlphaFoldDB" id="A0A1M7U208"/>
<name>A0A1M7U208_9ACTN</name>
<keyword evidence="2" id="KW-0479">Metal-binding</keyword>
<dbReference type="InterPro" id="IPR041705">
    <property type="entry name" value="PIN_Sll0205"/>
</dbReference>